<evidence type="ECO:0008006" key="3">
    <source>
        <dbReference type="Google" id="ProtNLM"/>
    </source>
</evidence>
<gene>
    <name evidence="1" type="ORF">PA7_35030</name>
</gene>
<evidence type="ECO:0000313" key="2">
    <source>
        <dbReference type="Proteomes" id="UP000321328"/>
    </source>
</evidence>
<dbReference type="Gene3D" id="1.10.10.60">
    <property type="entry name" value="Homeodomain-like"/>
    <property type="match status" value="1"/>
</dbReference>
<name>A0A511D4E7_9PSEU</name>
<comment type="caution">
    <text evidence="1">The sequence shown here is derived from an EMBL/GenBank/DDBJ whole genome shotgun (WGS) entry which is preliminary data.</text>
</comment>
<dbReference type="Proteomes" id="UP000321328">
    <property type="component" value="Unassembled WGS sequence"/>
</dbReference>
<sequence length="93" mass="9356">MAAWICAAGLLATSATALRDRRVPLAELVPAAARRLADAGVPAAEAAARTGYADQPHLSREVRALAGVPLGQLLAGSGANRATPLPSGSRTMA</sequence>
<protein>
    <recommendedName>
        <fullName evidence="3">HTH araC/xylS-type domain-containing protein</fullName>
    </recommendedName>
</protein>
<accession>A0A511D4E7</accession>
<reference evidence="1 2" key="1">
    <citation type="submission" date="2019-07" db="EMBL/GenBank/DDBJ databases">
        <title>Whole genome shotgun sequence of Pseudonocardia asaccharolytica NBRC 16224.</title>
        <authorList>
            <person name="Hosoyama A."/>
            <person name="Uohara A."/>
            <person name="Ohji S."/>
            <person name="Ichikawa N."/>
        </authorList>
    </citation>
    <scope>NUCLEOTIDE SEQUENCE [LARGE SCALE GENOMIC DNA]</scope>
    <source>
        <strain evidence="1 2">NBRC 16224</strain>
    </source>
</reference>
<dbReference type="EMBL" id="BJVI01000043">
    <property type="protein sequence ID" value="GEL19666.1"/>
    <property type="molecule type" value="Genomic_DNA"/>
</dbReference>
<dbReference type="RefSeq" id="WP_028931720.1">
    <property type="nucleotide sequence ID" value="NZ_AUII01000035.1"/>
</dbReference>
<proteinExistence type="predicted"/>
<dbReference type="STRING" id="1123024.GCA_000423625_04517"/>
<organism evidence="1 2">
    <name type="scientific">Pseudonocardia asaccharolytica DSM 44247 = NBRC 16224</name>
    <dbReference type="NCBI Taxonomy" id="1123024"/>
    <lineage>
        <taxon>Bacteria</taxon>
        <taxon>Bacillati</taxon>
        <taxon>Actinomycetota</taxon>
        <taxon>Actinomycetes</taxon>
        <taxon>Pseudonocardiales</taxon>
        <taxon>Pseudonocardiaceae</taxon>
        <taxon>Pseudonocardia</taxon>
    </lineage>
</organism>
<evidence type="ECO:0000313" key="1">
    <source>
        <dbReference type="EMBL" id="GEL19666.1"/>
    </source>
</evidence>
<keyword evidence="2" id="KW-1185">Reference proteome</keyword>
<dbReference type="AlphaFoldDB" id="A0A511D4E7"/>